<reference evidence="2" key="2">
    <citation type="submission" date="2015-01" db="EMBL/GenBank/DDBJ databases">
        <title>Evolutionary Origins and Diversification of the Mycorrhizal Mutualists.</title>
        <authorList>
            <consortium name="DOE Joint Genome Institute"/>
            <consortium name="Mycorrhizal Genomics Consortium"/>
            <person name="Kohler A."/>
            <person name="Kuo A."/>
            <person name="Nagy L.G."/>
            <person name="Floudas D."/>
            <person name="Copeland A."/>
            <person name="Barry K.W."/>
            <person name="Cichocki N."/>
            <person name="Veneault-Fourrey C."/>
            <person name="LaButti K."/>
            <person name="Lindquist E.A."/>
            <person name="Lipzen A."/>
            <person name="Lundell T."/>
            <person name="Morin E."/>
            <person name="Murat C."/>
            <person name="Riley R."/>
            <person name="Ohm R."/>
            <person name="Sun H."/>
            <person name="Tunlid A."/>
            <person name="Henrissat B."/>
            <person name="Grigoriev I.V."/>
            <person name="Hibbett D.S."/>
            <person name="Martin F."/>
        </authorList>
    </citation>
    <scope>NUCLEOTIDE SEQUENCE [LARGE SCALE GENOMIC DNA]</scope>
    <source>
        <strain evidence="2">UH-Slu-Lm8-n1</strain>
    </source>
</reference>
<accession>A0A0D0AUH5</accession>
<gene>
    <name evidence="1" type="ORF">CY34DRAFT_569890</name>
</gene>
<protein>
    <submittedName>
        <fullName evidence="1">Uncharacterized protein</fullName>
    </submittedName>
</protein>
<reference evidence="1 2" key="1">
    <citation type="submission" date="2014-04" db="EMBL/GenBank/DDBJ databases">
        <authorList>
            <consortium name="DOE Joint Genome Institute"/>
            <person name="Kuo A."/>
            <person name="Ruytinx J."/>
            <person name="Rineau F."/>
            <person name="Colpaert J."/>
            <person name="Kohler A."/>
            <person name="Nagy L.G."/>
            <person name="Floudas D."/>
            <person name="Copeland A."/>
            <person name="Barry K.W."/>
            <person name="Cichocki N."/>
            <person name="Veneault-Fourrey C."/>
            <person name="LaButti K."/>
            <person name="Lindquist E.A."/>
            <person name="Lipzen A."/>
            <person name="Lundell T."/>
            <person name="Morin E."/>
            <person name="Murat C."/>
            <person name="Sun H."/>
            <person name="Tunlid A."/>
            <person name="Henrissat B."/>
            <person name="Grigoriev I.V."/>
            <person name="Hibbett D.S."/>
            <person name="Martin F."/>
            <person name="Nordberg H.P."/>
            <person name="Cantor M.N."/>
            <person name="Hua S.X."/>
        </authorList>
    </citation>
    <scope>NUCLEOTIDE SEQUENCE [LARGE SCALE GENOMIC DNA]</scope>
    <source>
        <strain evidence="1 2">UH-Slu-Lm8-n1</strain>
    </source>
</reference>
<dbReference type="AlphaFoldDB" id="A0A0D0AUH5"/>
<dbReference type="HOGENOM" id="CLU_2777629_0_0_1"/>
<evidence type="ECO:0000313" key="1">
    <source>
        <dbReference type="EMBL" id="KIK35523.1"/>
    </source>
</evidence>
<keyword evidence="2" id="KW-1185">Reference proteome</keyword>
<evidence type="ECO:0000313" key="2">
    <source>
        <dbReference type="Proteomes" id="UP000054485"/>
    </source>
</evidence>
<organism evidence="1 2">
    <name type="scientific">Suillus luteus UH-Slu-Lm8-n1</name>
    <dbReference type="NCBI Taxonomy" id="930992"/>
    <lineage>
        <taxon>Eukaryota</taxon>
        <taxon>Fungi</taxon>
        <taxon>Dikarya</taxon>
        <taxon>Basidiomycota</taxon>
        <taxon>Agaricomycotina</taxon>
        <taxon>Agaricomycetes</taxon>
        <taxon>Agaricomycetidae</taxon>
        <taxon>Boletales</taxon>
        <taxon>Suillineae</taxon>
        <taxon>Suillaceae</taxon>
        <taxon>Suillus</taxon>
    </lineage>
</organism>
<sequence length="69" mass="7964">MPRSLACVQVVPVLVWPINHDWFNDRFHPSYGMRVLHADVTGQNDAWSSQSVALDSVQTRNRRFRVLSV</sequence>
<dbReference type="InParanoid" id="A0A0D0AUH5"/>
<proteinExistence type="predicted"/>
<dbReference type="Proteomes" id="UP000054485">
    <property type="component" value="Unassembled WGS sequence"/>
</dbReference>
<dbReference type="EMBL" id="KN835615">
    <property type="protein sequence ID" value="KIK35523.1"/>
    <property type="molecule type" value="Genomic_DNA"/>
</dbReference>
<name>A0A0D0AUH5_9AGAM</name>